<keyword evidence="9" id="KW-0963">Cytoplasm</keyword>
<keyword evidence="11" id="KW-1185">Reference proteome</keyword>
<keyword evidence="4 9" id="KW-0540">Nuclease</keyword>
<dbReference type="PANTHER" id="PTHR46986:SF1">
    <property type="entry name" value="ENDORIBONUCLEASE YBEY, CHLOROPLASTIC"/>
    <property type="match status" value="1"/>
</dbReference>
<dbReference type="Pfam" id="PF02130">
    <property type="entry name" value="YbeY"/>
    <property type="match status" value="1"/>
</dbReference>
<dbReference type="InterPro" id="IPR023091">
    <property type="entry name" value="MetalPrtase_cat_dom_sf_prd"/>
</dbReference>
<keyword evidence="6 9" id="KW-0255">Endonuclease</keyword>
<keyword evidence="8 9" id="KW-0862">Zinc</keyword>
<reference evidence="10 11" key="1">
    <citation type="submission" date="2020-05" db="EMBL/GenBank/DDBJ databases">
        <title>Novel Mycoplasma species detected in Mirounga angustirostris (northern elephant seal) from the USA.</title>
        <authorList>
            <person name="Volokhov D.V."/>
        </authorList>
    </citation>
    <scope>NUCLEOTIDE SEQUENCE [LARGE SCALE GENOMIC DNA]</scope>
    <source>
        <strain evidence="10 11">Mirounga ES2806-NAS</strain>
    </source>
</reference>
<comment type="function">
    <text evidence="9">Single strand-specific metallo-endoribonuclease involved in late-stage 70S ribosome quality control and in maturation of the 3' terminus of the 16S rRNA.</text>
</comment>
<keyword evidence="3 9" id="KW-0698">rRNA processing</keyword>
<keyword evidence="5 9" id="KW-0479">Metal-binding</keyword>
<dbReference type="AlphaFoldDB" id="A0A6M4JBY9"/>
<dbReference type="Gene3D" id="3.40.390.30">
    <property type="entry name" value="Metalloproteases ('zincins'), catalytic domain"/>
    <property type="match status" value="1"/>
</dbReference>
<dbReference type="GO" id="GO:0006364">
    <property type="term" value="P:rRNA processing"/>
    <property type="evidence" value="ECO:0007669"/>
    <property type="project" value="UniProtKB-UniRule"/>
</dbReference>
<dbReference type="NCBIfam" id="TIGR00043">
    <property type="entry name" value="rRNA maturation RNase YbeY"/>
    <property type="match status" value="1"/>
</dbReference>
<keyword evidence="2 9" id="KW-0690">Ribosome biogenesis</keyword>
<comment type="subcellular location">
    <subcellularLocation>
        <location evidence="9">Cytoplasm</location>
    </subcellularLocation>
</comment>
<keyword evidence="7 9" id="KW-0378">Hydrolase</keyword>
<evidence type="ECO:0000256" key="9">
    <source>
        <dbReference type="HAMAP-Rule" id="MF_00009"/>
    </source>
</evidence>
<name>A0A6M4JBY9_9MOLU</name>
<protein>
    <recommendedName>
        <fullName evidence="9">Endoribonuclease YbeY</fullName>
        <ecNumber evidence="9">3.1.-.-</ecNumber>
    </recommendedName>
</protein>
<accession>A0A6M4JBY9</accession>
<evidence type="ECO:0000256" key="4">
    <source>
        <dbReference type="ARBA" id="ARBA00022722"/>
    </source>
</evidence>
<dbReference type="KEGG" id="mmio:HLA92_03265"/>
<dbReference type="EMBL" id="CP053097">
    <property type="protein sequence ID" value="QJR44430.1"/>
    <property type="molecule type" value="Genomic_DNA"/>
</dbReference>
<organism evidence="10 11">
    <name type="scientific">Mycoplasma miroungirhinis</name>
    <dbReference type="NCBI Taxonomy" id="754516"/>
    <lineage>
        <taxon>Bacteria</taxon>
        <taxon>Bacillati</taxon>
        <taxon>Mycoplasmatota</taxon>
        <taxon>Mollicutes</taxon>
        <taxon>Mycoplasmataceae</taxon>
        <taxon>Mycoplasma</taxon>
    </lineage>
</organism>
<evidence type="ECO:0000256" key="6">
    <source>
        <dbReference type="ARBA" id="ARBA00022759"/>
    </source>
</evidence>
<feature type="binding site" evidence="9">
    <location>
        <position position="119"/>
    </location>
    <ligand>
        <name>Zn(2+)</name>
        <dbReference type="ChEBI" id="CHEBI:29105"/>
        <note>catalytic</note>
    </ligand>
</feature>
<dbReference type="GO" id="GO:0005737">
    <property type="term" value="C:cytoplasm"/>
    <property type="evidence" value="ECO:0007669"/>
    <property type="project" value="UniProtKB-SubCell"/>
</dbReference>
<dbReference type="PANTHER" id="PTHR46986">
    <property type="entry name" value="ENDORIBONUCLEASE YBEY, CHLOROPLASTIC"/>
    <property type="match status" value="1"/>
</dbReference>
<evidence type="ECO:0000256" key="3">
    <source>
        <dbReference type="ARBA" id="ARBA00022552"/>
    </source>
</evidence>
<evidence type="ECO:0000256" key="5">
    <source>
        <dbReference type="ARBA" id="ARBA00022723"/>
    </source>
</evidence>
<dbReference type="RefSeq" id="WP_171113500.1">
    <property type="nucleotide sequence ID" value="NZ_CP053097.1"/>
</dbReference>
<evidence type="ECO:0000256" key="2">
    <source>
        <dbReference type="ARBA" id="ARBA00022517"/>
    </source>
</evidence>
<dbReference type="Proteomes" id="UP000502118">
    <property type="component" value="Chromosome"/>
</dbReference>
<comment type="similarity">
    <text evidence="1 9">Belongs to the endoribonuclease YbeY family.</text>
</comment>
<feature type="binding site" evidence="9">
    <location>
        <position position="125"/>
    </location>
    <ligand>
        <name>Zn(2+)</name>
        <dbReference type="ChEBI" id="CHEBI:29105"/>
        <note>catalytic</note>
    </ligand>
</feature>
<dbReference type="GO" id="GO:0008270">
    <property type="term" value="F:zinc ion binding"/>
    <property type="evidence" value="ECO:0007669"/>
    <property type="project" value="UniProtKB-UniRule"/>
</dbReference>
<dbReference type="GO" id="GO:0004222">
    <property type="term" value="F:metalloendopeptidase activity"/>
    <property type="evidence" value="ECO:0007669"/>
    <property type="project" value="InterPro"/>
</dbReference>
<dbReference type="InterPro" id="IPR002036">
    <property type="entry name" value="YbeY"/>
</dbReference>
<gene>
    <name evidence="9 10" type="primary">ybeY</name>
    <name evidence="10" type="ORF">HLA92_03265</name>
</gene>
<comment type="cofactor">
    <cofactor evidence="9">
        <name>Zn(2+)</name>
        <dbReference type="ChEBI" id="CHEBI:29105"/>
    </cofactor>
    <text evidence="9">Binds 1 zinc ion.</text>
</comment>
<feature type="binding site" evidence="9">
    <location>
        <position position="115"/>
    </location>
    <ligand>
        <name>Zn(2+)</name>
        <dbReference type="ChEBI" id="CHEBI:29105"/>
        <note>catalytic</note>
    </ligand>
</feature>
<dbReference type="SUPFAM" id="SSF55486">
    <property type="entry name" value="Metalloproteases ('zincins'), catalytic domain"/>
    <property type="match status" value="1"/>
</dbReference>
<evidence type="ECO:0000256" key="1">
    <source>
        <dbReference type="ARBA" id="ARBA00010875"/>
    </source>
</evidence>
<dbReference type="HAMAP" id="MF_00009">
    <property type="entry name" value="Endoribonucl_YbeY"/>
    <property type="match status" value="1"/>
</dbReference>
<proteinExistence type="inferred from homology"/>
<sequence length="149" mass="17967">MNKILFTNDTNYPFRYKKDFQNILDLAKSEFNSHKDIDVDILIVNNEQIQKYNWEYRNKNYPTDILSFPFDDEISLDFLDNRPLGQIIISYEKIKEHAKEYNHSVRREFCYIFCHGIAHLFGFDHLTPEDEKNMNKHVDAIMQKLNITR</sequence>
<dbReference type="EC" id="3.1.-.-" evidence="9"/>
<evidence type="ECO:0000256" key="7">
    <source>
        <dbReference type="ARBA" id="ARBA00022801"/>
    </source>
</evidence>
<evidence type="ECO:0000313" key="11">
    <source>
        <dbReference type="Proteomes" id="UP000502118"/>
    </source>
</evidence>
<dbReference type="GO" id="GO:0004521">
    <property type="term" value="F:RNA endonuclease activity"/>
    <property type="evidence" value="ECO:0007669"/>
    <property type="project" value="UniProtKB-UniRule"/>
</dbReference>
<evidence type="ECO:0000313" key="10">
    <source>
        <dbReference type="EMBL" id="QJR44430.1"/>
    </source>
</evidence>
<evidence type="ECO:0000256" key="8">
    <source>
        <dbReference type="ARBA" id="ARBA00022833"/>
    </source>
</evidence>